<dbReference type="AlphaFoldDB" id="Q24DB0"/>
<dbReference type="HOGENOM" id="CLU_044292_0_0_1"/>
<name>Q24DB0_TETTS</name>
<keyword evidence="1" id="KW-0808">Transferase</keyword>
<dbReference type="GeneID" id="7837611"/>
<proteinExistence type="predicted"/>
<dbReference type="Proteomes" id="UP000009168">
    <property type="component" value="Unassembled WGS sequence"/>
</dbReference>
<evidence type="ECO:0000313" key="1">
    <source>
        <dbReference type="EMBL" id="EAS05735.3"/>
    </source>
</evidence>
<keyword evidence="2" id="KW-1185">Reference proteome</keyword>
<organism evidence="1 2">
    <name type="scientific">Tetrahymena thermophila (strain SB210)</name>
    <dbReference type="NCBI Taxonomy" id="312017"/>
    <lineage>
        <taxon>Eukaryota</taxon>
        <taxon>Sar</taxon>
        <taxon>Alveolata</taxon>
        <taxon>Ciliophora</taxon>
        <taxon>Intramacronucleata</taxon>
        <taxon>Oligohymenophorea</taxon>
        <taxon>Hymenostomatida</taxon>
        <taxon>Tetrahymenina</taxon>
        <taxon>Tetrahymenidae</taxon>
        <taxon>Tetrahymena</taxon>
    </lineage>
</organism>
<evidence type="ECO:0000313" key="2">
    <source>
        <dbReference type="Proteomes" id="UP000009168"/>
    </source>
</evidence>
<keyword evidence="1" id="KW-0418">Kinase</keyword>
<gene>
    <name evidence="1" type="ORF">TTHERM_01037790</name>
</gene>
<dbReference type="InParanoid" id="Q24DB0"/>
<sequence>MDQIQNSNTFDNNLNELFIIKNYSQRCNIHGQRLDILQVDNHSSEQMLKCIYCIQGKSVIFLPLKCVLEGSTFLKGWPILDDSKIYEQLLQIPKKDELLNQYIQDVQNFYKFLKHEINLLIDKKEKDSLMNIQKRCDSFEYPLDLYDRISQKEKLKDIIINQCQDFHNQNQAFSQIVKENLQKQEAYIQEMNNSLNTFQSQENRNILPVSQNLQDQGNSQMNQIKQGELEMQDNVENNNIEVAQNDLPAQDEIIEIDSLQDLDTVQNFQNIVMDFSKLYCMQKVK</sequence>
<dbReference type="RefSeq" id="XP_001025980.3">
    <property type="nucleotide sequence ID" value="XM_001025980.3"/>
</dbReference>
<dbReference type="EMBL" id="GG662331">
    <property type="protein sequence ID" value="EAS05735.3"/>
    <property type="molecule type" value="Genomic_DNA"/>
</dbReference>
<dbReference type="KEGG" id="tet:TTHERM_01037790"/>
<reference evidence="2" key="1">
    <citation type="journal article" date="2006" name="PLoS Biol.">
        <title>Macronuclear genome sequence of the ciliate Tetrahymena thermophila, a model eukaryote.</title>
        <authorList>
            <person name="Eisen J.A."/>
            <person name="Coyne R.S."/>
            <person name="Wu M."/>
            <person name="Wu D."/>
            <person name="Thiagarajan M."/>
            <person name="Wortman J.R."/>
            <person name="Badger J.H."/>
            <person name="Ren Q."/>
            <person name="Amedeo P."/>
            <person name="Jones K.M."/>
            <person name="Tallon L.J."/>
            <person name="Delcher A.L."/>
            <person name="Salzberg S.L."/>
            <person name="Silva J.C."/>
            <person name="Haas B.J."/>
            <person name="Majoros W.H."/>
            <person name="Farzad M."/>
            <person name="Carlton J.M."/>
            <person name="Smith R.K. Jr."/>
            <person name="Garg J."/>
            <person name="Pearlman R.E."/>
            <person name="Karrer K.M."/>
            <person name="Sun L."/>
            <person name="Manning G."/>
            <person name="Elde N.C."/>
            <person name="Turkewitz A.P."/>
            <person name="Asai D.J."/>
            <person name="Wilkes D.E."/>
            <person name="Wang Y."/>
            <person name="Cai H."/>
            <person name="Collins K."/>
            <person name="Stewart B.A."/>
            <person name="Lee S.R."/>
            <person name="Wilamowska K."/>
            <person name="Weinberg Z."/>
            <person name="Ruzzo W.L."/>
            <person name="Wloga D."/>
            <person name="Gaertig J."/>
            <person name="Frankel J."/>
            <person name="Tsao C.-C."/>
            <person name="Gorovsky M.A."/>
            <person name="Keeling P.J."/>
            <person name="Waller R.F."/>
            <person name="Patron N.J."/>
            <person name="Cherry J.M."/>
            <person name="Stover N.A."/>
            <person name="Krieger C.J."/>
            <person name="del Toro C."/>
            <person name="Ryder H.F."/>
            <person name="Williamson S.C."/>
            <person name="Barbeau R.A."/>
            <person name="Hamilton E.P."/>
            <person name="Orias E."/>
        </authorList>
    </citation>
    <scope>NUCLEOTIDE SEQUENCE [LARGE SCALE GENOMIC DNA]</scope>
    <source>
        <strain evidence="2">SB210</strain>
    </source>
</reference>
<protein>
    <submittedName>
        <fullName evidence="1">Kinase domain protein</fullName>
    </submittedName>
</protein>
<dbReference type="GO" id="GO:0016301">
    <property type="term" value="F:kinase activity"/>
    <property type="evidence" value="ECO:0007669"/>
    <property type="project" value="UniProtKB-KW"/>
</dbReference>
<accession>Q24DB0</accession>